<dbReference type="KEGG" id="ima:PO878_21195"/>
<reference evidence="2" key="1">
    <citation type="submission" date="2023-01" db="EMBL/GenBank/DDBJ databases">
        <title>The diversity of Class Acidimicrobiia in South China Sea sediment environments and the proposal of Iamia marina sp. nov., a novel species of the genus Iamia.</title>
        <authorList>
            <person name="He Y."/>
            <person name="Tian X."/>
        </authorList>
    </citation>
    <scope>NUCLEOTIDE SEQUENCE</scope>
    <source>
        <strain evidence="2">DSM 19957</strain>
    </source>
</reference>
<evidence type="ECO:0000313" key="3">
    <source>
        <dbReference type="Proteomes" id="UP001216390"/>
    </source>
</evidence>
<keyword evidence="3" id="KW-1185">Reference proteome</keyword>
<dbReference type="RefSeq" id="WP_272736534.1">
    <property type="nucleotide sequence ID" value="NZ_CP116942.1"/>
</dbReference>
<evidence type="ECO:0000313" key="2">
    <source>
        <dbReference type="EMBL" id="WCO67012.1"/>
    </source>
</evidence>
<gene>
    <name evidence="2" type="ORF">PO878_21195</name>
</gene>
<dbReference type="Proteomes" id="UP001216390">
    <property type="component" value="Chromosome"/>
</dbReference>
<evidence type="ECO:0000259" key="1">
    <source>
        <dbReference type="Pfam" id="PF14216"/>
    </source>
</evidence>
<dbReference type="InterPro" id="IPR025475">
    <property type="entry name" value="DUF4326"/>
</dbReference>
<sequence length="115" mass="12395">MTPPRRIRLRRTAGWRKPEGAVVVARPSRWGNPFSTAAAAVDHPGASEDELRARTVAAFRDLVEGRRPDVAYPSREEVRAALAGRDLACWCPLDGPCHAEVLLEVANGASPGADV</sequence>
<accession>A0AAF0BTM9</accession>
<dbReference type="Pfam" id="PF14216">
    <property type="entry name" value="DUF4326"/>
    <property type="match status" value="1"/>
</dbReference>
<proteinExistence type="predicted"/>
<feature type="domain" description="DUF4326" evidence="1">
    <location>
        <begin position="11"/>
        <end position="104"/>
    </location>
</feature>
<dbReference type="EMBL" id="CP116942">
    <property type="protein sequence ID" value="WCO67012.1"/>
    <property type="molecule type" value="Genomic_DNA"/>
</dbReference>
<dbReference type="AlphaFoldDB" id="A0AAF0BTM9"/>
<organism evidence="2 3">
    <name type="scientific">Iamia majanohamensis</name>
    <dbReference type="NCBI Taxonomy" id="467976"/>
    <lineage>
        <taxon>Bacteria</taxon>
        <taxon>Bacillati</taxon>
        <taxon>Actinomycetota</taxon>
        <taxon>Acidimicrobiia</taxon>
        <taxon>Acidimicrobiales</taxon>
        <taxon>Iamiaceae</taxon>
        <taxon>Iamia</taxon>
    </lineage>
</organism>
<name>A0AAF0BTM9_9ACTN</name>
<protein>
    <submittedName>
        <fullName evidence="2">DUF4326 domain-containing protein</fullName>
    </submittedName>
</protein>